<reference evidence="1 2" key="2">
    <citation type="journal article" date="2009" name="PLoS ONE">
        <title>An integrated genetic and cytogenetic map of the cucumber genome.</title>
        <authorList>
            <person name="Ren Y."/>
            <person name="Zhang Z."/>
            <person name="Liu J."/>
            <person name="Staub J.E."/>
            <person name="Han Y."/>
            <person name="Cheng Z."/>
            <person name="Li X."/>
            <person name="Lu J."/>
            <person name="Miao H."/>
            <person name="Kang H."/>
            <person name="Xie B."/>
            <person name="Gu X."/>
            <person name="Wang X."/>
            <person name="Du Y."/>
            <person name="Jin W."/>
            <person name="Huang S."/>
        </authorList>
    </citation>
    <scope>NUCLEOTIDE SEQUENCE [LARGE SCALE GENOMIC DNA]</scope>
    <source>
        <strain evidence="2">cv. 9930</strain>
    </source>
</reference>
<reference evidence="1 2" key="4">
    <citation type="journal article" date="2011" name="BMC Genomics">
        <title>RNA-Seq improves annotation of protein-coding genes in the cucumber genome.</title>
        <authorList>
            <person name="Li Z."/>
            <person name="Zhang Z."/>
            <person name="Yan P."/>
            <person name="Huang S."/>
            <person name="Fei Z."/>
            <person name="Lin K."/>
        </authorList>
    </citation>
    <scope>NUCLEOTIDE SEQUENCE [LARGE SCALE GENOMIC DNA]</scope>
    <source>
        <strain evidence="2">cv. 9930</strain>
    </source>
</reference>
<reference evidence="1 2" key="3">
    <citation type="journal article" date="2010" name="BMC Genomics">
        <title>Transcriptome sequencing and comparative analysis of cucumber flowers with different sex types.</title>
        <authorList>
            <person name="Guo S."/>
            <person name="Zheng Y."/>
            <person name="Joung J.G."/>
            <person name="Liu S."/>
            <person name="Zhang Z."/>
            <person name="Crasta O.R."/>
            <person name="Sobral B.W."/>
            <person name="Xu Y."/>
            <person name="Huang S."/>
            <person name="Fei Z."/>
        </authorList>
    </citation>
    <scope>NUCLEOTIDE SEQUENCE [LARGE SCALE GENOMIC DNA]</scope>
    <source>
        <strain evidence="2">cv. 9930</strain>
    </source>
</reference>
<dbReference type="EMBL" id="CM002924">
    <property type="protein sequence ID" value="KGN59054.1"/>
    <property type="molecule type" value="Genomic_DNA"/>
</dbReference>
<dbReference type="Gramene" id="KGN59054">
    <property type="protein sequence ID" value="KGN59054"/>
    <property type="gene ID" value="Csa_3G748830"/>
</dbReference>
<protein>
    <submittedName>
        <fullName evidence="1">Uncharacterized protein</fullName>
    </submittedName>
</protein>
<proteinExistence type="predicted"/>
<reference evidence="1 2" key="1">
    <citation type="journal article" date="2009" name="Nat. Genet.">
        <title>The genome of the cucumber, Cucumis sativus L.</title>
        <authorList>
            <person name="Huang S."/>
            <person name="Li R."/>
            <person name="Zhang Z."/>
            <person name="Li L."/>
            <person name="Gu X."/>
            <person name="Fan W."/>
            <person name="Lucas W.J."/>
            <person name="Wang X."/>
            <person name="Xie B."/>
            <person name="Ni P."/>
            <person name="Ren Y."/>
            <person name="Zhu H."/>
            <person name="Li J."/>
            <person name="Lin K."/>
            <person name="Jin W."/>
            <person name="Fei Z."/>
            <person name="Li G."/>
            <person name="Staub J."/>
            <person name="Kilian A."/>
            <person name="van der Vossen E.A."/>
            <person name="Wu Y."/>
            <person name="Guo J."/>
            <person name="He J."/>
            <person name="Jia Z."/>
            <person name="Ren Y."/>
            <person name="Tian G."/>
            <person name="Lu Y."/>
            <person name="Ruan J."/>
            <person name="Qian W."/>
            <person name="Wang M."/>
            <person name="Huang Q."/>
            <person name="Li B."/>
            <person name="Xuan Z."/>
            <person name="Cao J."/>
            <person name="Asan"/>
            <person name="Wu Z."/>
            <person name="Zhang J."/>
            <person name="Cai Q."/>
            <person name="Bai Y."/>
            <person name="Zhao B."/>
            <person name="Han Y."/>
            <person name="Li Y."/>
            <person name="Li X."/>
            <person name="Wang S."/>
            <person name="Shi Q."/>
            <person name="Liu S."/>
            <person name="Cho W.K."/>
            <person name="Kim J.Y."/>
            <person name="Xu Y."/>
            <person name="Heller-Uszynska K."/>
            <person name="Miao H."/>
            <person name="Cheng Z."/>
            <person name="Zhang S."/>
            <person name="Wu J."/>
            <person name="Yang Y."/>
            <person name="Kang H."/>
            <person name="Li M."/>
            <person name="Liang H."/>
            <person name="Ren X."/>
            <person name="Shi Z."/>
            <person name="Wen M."/>
            <person name="Jian M."/>
            <person name="Yang H."/>
            <person name="Zhang G."/>
            <person name="Yang Z."/>
            <person name="Chen R."/>
            <person name="Liu S."/>
            <person name="Li J."/>
            <person name="Ma L."/>
            <person name="Liu H."/>
            <person name="Zhou Y."/>
            <person name="Zhao J."/>
            <person name="Fang X."/>
            <person name="Li G."/>
            <person name="Fang L."/>
            <person name="Li Y."/>
            <person name="Liu D."/>
            <person name="Zheng H."/>
            <person name="Zhang Y."/>
            <person name="Qin N."/>
            <person name="Li Z."/>
            <person name="Yang G."/>
            <person name="Yang S."/>
            <person name="Bolund L."/>
            <person name="Kristiansen K."/>
            <person name="Zheng H."/>
            <person name="Li S."/>
            <person name="Zhang X."/>
            <person name="Yang H."/>
            <person name="Wang J."/>
            <person name="Sun R."/>
            <person name="Zhang B."/>
            <person name="Jiang S."/>
            <person name="Wang J."/>
            <person name="Du Y."/>
            <person name="Li S."/>
        </authorList>
    </citation>
    <scope>NUCLEOTIDE SEQUENCE [LARGE SCALE GENOMIC DNA]</scope>
    <source>
        <strain evidence="2">cv. 9930</strain>
    </source>
</reference>
<name>A0A0A0LDV3_CUCSA</name>
<evidence type="ECO:0000313" key="2">
    <source>
        <dbReference type="Proteomes" id="UP000029981"/>
    </source>
</evidence>
<gene>
    <name evidence="1" type="ORF">Csa_3G748830</name>
</gene>
<evidence type="ECO:0000313" key="1">
    <source>
        <dbReference type="EMBL" id="KGN59054.1"/>
    </source>
</evidence>
<keyword evidence="2" id="KW-1185">Reference proteome</keyword>
<dbReference type="Proteomes" id="UP000029981">
    <property type="component" value="Chromosome 3"/>
</dbReference>
<sequence length="68" mass="8051">MDGKRARGSEEKRGRRRWWRCSLKMDVAPANLARGGEGNEKVVKKEEDFNFERYLSACMACMYFNYHN</sequence>
<dbReference type="AlphaFoldDB" id="A0A0A0LDV3"/>
<organism evidence="1 2">
    <name type="scientific">Cucumis sativus</name>
    <name type="common">Cucumber</name>
    <dbReference type="NCBI Taxonomy" id="3659"/>
    <lineage>
        <taxon>Eukaryota</taxon>
        <taxon>Viridiplantae</taxon>
        <taxon>Streptophyta</taxon>
        <taxon>Embryophyta</taxon>
        <taxon>Tracheophyta</taxon>
        <taxon>Spermatophyta</taxon>
        <taxon>Magnoliopsida</taxon>
        <taxon>eudicotyledons</taxon>
        <taxon>Gunneridae</taxon>
        <taxon>Pentapetalae</taxon>
        <taxon>rosids</taxon>
        <taxon>fabids</taxon>
        <taxon>Cucurbitales</taxon>
        <taxon>Cucurbitaceae</taxon>
        <taxon>Benincaseae</taxon>
        <taxon>Cucumis</taxon>
    </lineage>
</organism>
<accession>A0A0A0LDV3</accession>